<name>A0AAV1UEE7_9STRA</name>
<comment type="caution">
    <text evidence="2">The sequence shown here is derived from an EMBL/GenBank/DDBJ whole genome shotgun (WGS) entry which is preliminary data.</text>
</comment>
<sequence>MKHCVLTPRDVASPLAQWTALTLTDPFSGMRRPQANYAPIELARPIDDMAVSEKKIQRQAITRFVRDTVRSAVDKQKGNAGKRGRKNTSAFKKGDRVLLSTEGLRDSAVINLGASKLAPRFIGPFTVLQAIGDAYELDIPSSLRLHPTFYVWRLKEYRPSTLHGLAPPSDSKHHRSTFPLALLDATATSDAAASQPARA</sequence>
<dbReference type="Proteomes" id="UP001162060">
    <property type="component" value="Unassembled WGS sequence"/>
</dbReference>
<dbReference type="EMBL" id="CAKLBY020000193">
    <property type="protein sequence ID" value="CAK7932994.1"/>
    <property type="molecule type" value="Genomic_DNA"/>
</dbReference>
<evidence type="ECO:0000313" key="2">
    <source>
        <dbReference type="EMBL" id="CAK7932994.1"/>
    </source>
</evidence>
<dbReference type="PANTHER" id="PTHR46148">
    <property type="entry name" value="CHROMO DOMAIN-CONTAINING PROTEIN"/>
    <property type="match status" value="1"/>
</dbReference>
<dbReference type="Pfam" id="PF24626">
    <property type="entry name" value="SH3_Tf2-1"/>
    <property type="match status" value="1"/>
</dbReference>
<evidence type="ECO:0000313" key="3">
    <source>
        <dbReference type="Proteomes" id="UP001162060"/>
    </source>
</evidence>
<proteinExistence type="predicted"/>
<dbReference type="PANTHER" id="PTHR46148:SF52">
    <property type="entry name" value="OS04G0603800 PROTEIN"/>
    <property type="match status" value="1"/>
</dbReference>
<protein>
    <recommendedName>
        <fullName evidence="1">Tf2-1-like SH3-like domain-containing protein</fullName>
    </recommendedName>
</protein>
<dbReference type="InterPro" id="IPR056924">
    <property type="entry name" value="SH3_Tf2-1"/>
</dbReference>
<evidence type="ECO:0000259" key="1">
    <source>
        <dbReference type="Pfam" id="PF24626"/>
    </source>
</evidence>
<gene>
    <name evidence="2" type="ORF">PM001_LOCUS18144</name>
</gene>
<accession>A0AAV1UEE7</accession>
<dbReference type="AlphaFoldDB" id="A0AAV1UEE7"/>
<feature type="domain" description="Tf2-1-like SH3-like" evidence="1">
    <location>
        <begin position="94"/>
        <end position="158"/>
    </location>
</feature>
<reference evidence="2" key="1">
    <citation type="submission" date="2024-01" db="EMBL/GenBank/DDBJ databases">
        <authorList>
            <person name="Webb A."/>
        </authorList>
    </citation>
    <scope>NUCLEOTIDE SEQUENCE</scope>
    <source>
        <strain evidence="2">Pm1</strain>
    </source>
</reference>
<organism evidence="2 3">
    <name type="scientific">Peronospora matthiolae</name>
    <dbReference type="NCBI Taxonomy" id="2874970"/>
    <lineage>
        <taxon>Eukaryota</taxon>
        <taxon>Sar</taxon>
        <taxon>Stramenopiles</taxon>
        <taxon>Oomycota</taxon>
        <taxon>Peronosporomycetes</taxon>
        <taxon>Peronosporales</taxon>
        <taxon>Peronosporaceae</taxon>
        <taxon>Peronospora</taxon>
    </lineage>
</organism>